<comment type="caution">
    <text evidence="3">The sequence shown here is derived from an EMBL/GenBank/DDBJ whole genome shotgun (WGS) entry which is preliminary data.</text>
</comment>
<gene>
    <name evidence="3" type="ORF">JQX41_18645</name>
    <name evidence="4" type="ORF">JQX48_18665</name>
</gene>
<feature type="transmembrane region" description="Helical" evidence="2">
    <location>
        <begin position="6"/>
        <end position="24"/>
    </location>
</feature>
<dbReference type="EMBL" id="JAFBXE010000014">
    <property type="protein sequence ID" value="MBM2414342.1"/>
    <property type="molecule type" value="Genomic_DNA"/>
</dbReference>
<evidence type="ECO:0000313" key="4">
    <source>
        <dbReference type="EMBL" id="MBM2419013.1"/>
    </source>
</evidence>
<keyword evidence="6" id="KW-1185">Reference proteome</keyword>
<name>A0A9Q2S6P5_9RHOB</name>
<evidence type="ECO:0000313" key="6">
    <source>
        <dbReference type="Proteomes" id="UP000809440"/>
    </source>
</evidence>
<dbReference type="EMBL" id="JAFBXF010000014">
    <property type="protein sequence ID" value="MBM2419013.1"/>
    <property type="molecule type" value="Genomic_DNA"/>
</dbReference>
<keyword evidence="2" id="KW-0812">Transmembrane</keyword>
<evidence type="ECO:0000256" key="2">
    <source>
        <dbReference type="SAM" id="Phobius"/>
    </source>
</evidence>
<keyword evidence="2" id="KW-0472">Membrane</keyword>
<dbReference type="Proteomes" id="UP000755667">
    <property type="component" value="Unassembled WGS sequence"/>
</dbReference>
<keyword evidence="2" id="KW-1133">Transmembrane helix</keyword>
<dbReference type="AlphaFoldDB" id="A0A9Q2S6P5"/>
<evidence type="ECO:0000313" key="3">
    <source>
        <dbReference type="EMBL" id="MBM2414342.1"/>
    </source>
</evidence>
<evidence type="ECO:0000256" key="1">
    <source>
        <dbReference type="SAM" id="MobiDB-lite"/>
    </source>
</evidence>
<protein>
    <submittedName>
        <fullName evidence="3">Uncharacterized protein</fullName>
    </submittedName>
</protein>
<organism evidence="3 5">
    <name type="scientific">Marivita cryptomonadis</name>
    <dbReference type="NCBI Taxonomy" id="505252"/>
    <lineage>
        <taxon>Bacteria</taxon>
        <taxon>Pseudomonadati</taxon>
        <taxon>Pseudomonadota</taxon>
        <taxon>Alphaproteobacteria</taxon>
        <taxon>Rhodobacterales</taxon>
        <taxon>Roseobacteraceae</taxon>
        <taxon>Marivita</taxon>
    </lineage>
</organism>
<accession>A0A9Q2S6P5</accession>
<dbReference type="Proteomes" id="UP000809440">
    <property type="component" value="Unassembled WGS sequence"/>
</dbReference>
<evidence type="ECO:0000313" key="5">
    <source>
        <dbReference type="Proteomes" id="UP000755667"/>
    </source>
</evidence>
<sequence length="50" mass="5596">MTAEFLVPLLALMTMLALIIFALVSKHRTEEKLHDPNAPKSRLAKDAPDH</sequence>
<reference evidence="3 6" key="1">
    <citation type="submission" date="2021-01" db="EMBL/GenBank/DDBJ databases">
        <title>Diatom-associated Roseobacters Show Island Model of Population Structure.</title>
        <authorList>
            <person name="Qu L."/>
            <person name="Feng X."/>
            <person name="Chen Y."/>
            <person name="Li L."/>
            <person name="Wang X."/>
            <person name="Hu Z."/>
            <person name="Wang H."/>
            <person name="Luo H."/>
        </authorList>
    </citation>
    <scope>NUCLEOTIDE SEQUENCE</scope>
    <source>
        <strain evidence="4 6">CC28-63</strain>
        <strain evidence="3">CC28-69</strain>
    </source>
</reference>
<proteinExistence type="predicted"/>
<feature type="region of interest" description="Disordered" evidence="1">
    <location>
        <begin position="29"/>
        <end position="50"/>
    </location>
</feature>
<dbReference type="GeneID" id="62643581"/>
<dbReference type="RefSeq" id="WP_171046054.1">
    <property type="nucleotide sequence ID" value="NZ_JAFBWU010000014.1"/>
</dbReference>